<comment type="caution">
    <text evidence="4">The sequence shown here is derived from an EMBL/GenBank/DDBJ whole genome shotgun (WGS) entry which is preliminary data.</text>
</comment>
<name>A0A9P6M7X5_9FUNG</name>
<accession>A0A9P6M7X5</accession>
<dbReference type="EMBL" id="JAAAHW010004588">
    <property type="protein sequence ID" value="KAF9973059.1"/>
    <property type="molecule type" value="Genomic_DNA"/>
</dbReference>
<protein>
    <recommendedName>
        <fullName evidence="3">Cyclin N-terminal domain-containing protein</fullName>
    </recommendedName>
</protein>
<dbReference type="GO" id="GO:0016538">
    <property type="term" value="F:cyclin-dependent protein serine/threonine kinase regulator activity"/>
    <property type="evidence" value="ECO:0007669"/>
    <property type="project" value="TreeGrafter"/>
</dbReference>
<dbReference type="GO" id="GO:0019901">
    <property type="term" value="F:protein kinase binding"/>
    <property type="evidence" value="ECO:0007669"/>
    <property type="project" value="InterPro"/>
</dbReference>
<evidence type="ECO:0000313" key="4">
    <source>
        <dbReference type="EMBL" id="KAF9973059.1"/>
    </source>
</evidence>
<dbReference type="OrthoDB" id="10250320at2759"/>
<dbReference type="InterPro" id="IPR013922">
    <property type="entry name" value="Cyclin_PHO80-like"/>
</dbReference>
<feature type="domain" description="Cyclin N-terminal" evidence="3">
    <location>
        <begin position="4"/>
        <end position="58"/>
    </location>
</feature>
<dbReference type="Gene3D" id="1.10.472.10">
    <property type="entry name" value="Cyclin-like"/>
    <property type="match status" value="1"/>
</dbReference>
<proteinExistence type="predicted"/>
<evidence type="ECO:0000259" key="3">
    <source>
        <dbReference type="Pfam" id="PF00134"/>
    </source>
</evidence>
<dbReference type="AlphaFoldDB" id="A0A9P6M7X5"/>
<dbReference type="PANTHER" id="PTHR15615:SF10">
    <property type="entry name" value="PHO85 CYCLIN-2-RELATED"/>
    <property type="match status" value="1"/>
</dbReference>
<dbReference type="SUPFAM" id="SSF47954">
    <property type="entry name" value="Cyclin-like"/>
    <property type="match status" value="1"/>
</dbReference>
<organism evidence="4 5">
    <name type="scientific">Modicella reniformis</name>
    <dbReference type="NCBI Taxonomy" id="1440133"/>
    <lineage>
        <taxon>Eukaryota</taxon>
        <taxon>Fungi</taxon>
        <taxon>Fungi incertae sedis</taxon>
        <taxon>Mucoromycota</taxon>
        <taxon>Mortierellomycotina</taxon>
        <taxon>Mortierellomycetes</taxon>
        <taxon>Mortierellales</taxon>
        <taxon>Mortierellaceae</taxon>
        <taxon>Modicella</taxon>
    </lineage>
</organism>
<feature type="region of interest" description="Disordered" evidence="1">
    <location>
        <begin position="102"/>
        <end position="153"/>
    </location>
</feature>
<feature type="chain" id="PRO_5040340941" description="Cyclin N-terminal domain-containing protein" evidence="2">
    <location>
        <begin position="18"/>
        <end position="265"/>
    </location>
</feature>
<dbReference type="PANTHER" id="PTHR15615">
    <property type="match status" value="1"/>
</dbReference>
<evidence type="ECO:0000313" key="5">
    <source>
        <dbReference type="Proteomes" id="UP000749646"/>
    </source>
</evidence>
<keyword evidence="5" id="KW-1185">Reference proteome</keyword>
<gene>
    <name evidence="4" type="ORF">BGZ65_009470</name>
</gene>
<evidence type="ECO:0000256" key="2">
    <source>
        <dbReference type="SAM" id="SignalP"/>
    </source>
</evidence>
<dbReference type="GO" id="GO:0000307">
    <property type="term" value="C:cyclin-dependent protein kinase holoenzyme complex"/>
    <property type="evidence" value="ECO:0007669"/>
    <property type="project" value="TreeGrafter"/>
</dbReference>
<dbReference type="InterPro" id="IPR006671">
    <property type="entry name" value="Cyclin_N"/>
</dbReference>
<dbReference type="Proteomes" id="UP000749646">
    <property type="component" value="Unassembled WGS sequence"/>
</dbReference>
<dbReference type="InterPro" id="IPR036915">
    <property type="entry name" value="Cyclin-like_sf"/>
</dbReference>
<keyword evidence="2" id="KW-0732">Signal</keyword>
<dbReference type="GO" id="GO:0005634">
    <property type="term" value="C:nucleus"/>
    <property type="evidence" value="ECO:0007669"/>
    <property type="project" value="TreeGrafter"/>
</dbReference>
<dbReference type="CDD" id="cd20557">
    <property type="entry name" value="CYCLIN_ScPCL1-like"/>
    <property type="match status" value="1"/>
</dbReference>
<feature type="signal peptide" evidence="2">
    <location>
        <begin position="1"/>
        <end position="17"/>
    </location>
</feature>
<sequence length="265" mass="29459">MHCTCHRVFLATLIVAAKYLNDQSPKNKHWSAHSTIFSVGEVNLMEKQLLSLLDFDLRITEADLALSLQDFLQIQAASSTLSSPTLHASISMSNMHNRYVSSASKAVSVPPPSSSNIPKKHASSSRPNMNDALVDQPPHEHFKRRPSLPNQPCLEEGEVIPVYKDSIHNTQDQYPSPDSGPDSVNKHGEMLSQLYVPETHSSAHKPWMATTGSTYHSASKTRVSHMPPPHMAAQQQPVNNAYYNQEVVEGFSRSERIYNSSRAMC</sequence>
<dbReference type="Pfam" id="PF00134">
    <property type="entry name" value="Cyclin_N"/>
    <property type="match status" value="1"/>
</dbReference>
<evidence type="ECO:0000256" key="1">
    <source>
        <dbReference type="SAM" id="MobiDB-lite"/>
    </source>
</evidence>
<reference evidence="4" key="1">
    <citation type="journal article" date="2020" name="Fungal Divers.">
        <title>Resolving the Mortierellaceae phylogeny through synthesis of multi-gene phylogenetics and phylogenomics.</title>
        <authorList>
            <person name="Vandepol N."/>
            <person name="Liber J."/>
            <person name="Desiro A."/>
            <person name="Na H."/>
            <person name="Kennedy M."/>
            <person name="Barry K."/>
            <person name="Grigoriev I.V."/>
            <person name="Miller A.N."/>
            <person name="O'Donnell K."/>
            <person name="Stajich J.E."/>
            <person name="Bonito G."/>
        </authorList>
    </citation>
    <scope>NUCLEOTIDE SEQUENCE</scope>
    <source>
        <strain evidence="4">MES-2147</strain>
    </source>
</reference>
<feature type="non-terminal residue" evidence="4">
    <location>
        <position position="1"/>
    </location>
</feature>